<reference evidence="10" key="1">
    <citation type="journal article" date="2013" name="Nature">
        <title>Draft genome of the wheat A-genome progenitor Triticum urartu.</title>
        <authorList>
            <person name="Ling H.Q."/>
            <person name="Zhao S."/>
            <person name="Liu D."/>
            <person name="Wang J."/>
            <person name="Sun H."/>
            <person name="Zhang C."/>
            <person name="Fan H."/>
            <person name="Li D."/>
            <person name="Dong L."/>
            <person name="Tao Y."/>
            <person name="Gao C."/>
            <person name="Wu H."/>
            <person name="Li Y."/>
            <person name="Cui Y."/>
            <person name="Guo X."/>
            <person name="Zheng S."/>
            <person name="Wang B."/>
            <person name="Yu K."/>
            <person name="Liang Q."/>
            <person name="Yang W."/>
            <person name="Lou X."/>
            <person name="Chen J."/>
            <person name="Feng M."/>
            <person name="Jian J."/>
            <person name="Zhang X."/>
            <person name="Luo G."/>
            <person name="Jiang Y."/>
            <person name="Liu J."/>
            <person name="Wang Z."/>
            <person name="Sha Y."/>
            <person name="Zhang B."/>
            <person name="Wu H."/>
            <person name="Tang D."/>
            <person name="Shen Q."/>
            <person name="Xue P."/>
            <person name="Zou S."/>
            <person name="Wang X."/>
            <person name="Liu X."/>
            <person name="Wang F."/>
            <person name="Yang Y."/>
            <person name="An X."/>
            <person name="Dong Z."/>
            <person name="Zhang K."/>
            <person name="Zhang X."/>
            <person name="Luo M.C."/>
            <person name="Dvorak J."/>
            <person name="Tong Y."/>
            <person name="Wang J."/>
            <person name="Yang H."/>
            <person name="Li Z."/>
            <person name="Wang D."/>
            <person name="Zhang A."/>
            <person name="Wang J."/>
        </authorList>
    </citation>
    <scope>NUCLEOTIDE SEQUENCE</scope>
</reference>
<dbReference type="PANTHER" id="PTHR48063:SF95">
    <property type="entry name" value="OS11G0564900 PROTEIN"/>
    <property type="match status" value="1"/>
</dbReference>
<sequence length="191" mass="21770">MHRSPSVFVLLLMAATWSSLFPANDARHLEPAHAAGGRCIGRERDALLVFKQGIDDDVDDYLESWQLGRQDCCRWKGVTCDEVTGHVIQLDLSHKTLVGQMRNSLLSLQHLGHLALSWVSLCMHNSRLEFLGSFNNLRHLDLSYISCGSVLPQIGNLSKLEYFEITSTYFFRQRDNWDSARWLTSYETSHG</sequence>
<evidence type="ECO:0000256" key="7">
    <source>
        <dbReference type="ARBA" id="ARBA00023136"/>
    </source>
</evidence>
<dbReference type="InterPro" id="IPR032675">
    <property type="entry name" value="LRR_dom_sf"/>
</dbReference>
<keyword evidence="6" id="KW-1133">Transmembrane helix</keyword>
<dbReference type="InterPro" id="IPR046956">
    <property type="entry name" value="RLP23-like"/>
</dbReference>
<dbReference type="PANTHER" id="PTHR48063">
    <property type="entry name" value="LRR RECEPTOR-LIKE KINASE"/>
    <property type="match status" value="1"/>
</dbReference>
<dbReference type="InterPro" id="IPR013210">
    <property type="entry name" value="LRR_N_plant-typ"/>
</dbReference>
<comment type="subcellular location">
    <subcellularLocation>
        <location evidence="1">Membrane</location>
        <topology evidence="1">Single-pass type I membrane protein</topology>
    </subcellularLocation>
</comment>
<dbReference type="SUPFAM" id="SSF52058">
    <property type="entry name" value="L domain-like"/>
    <property type="match status" value="1"/>
</dbReference>
<keyword evidence="4" id="KW-0732">Signal</keyword>
<accession>M7YD75</accession>
<dbReference type="Pfam" id="PF08263">
    <property type="entry name" value="LRRNT_2"/>
    <property type="match status" value="1"/>
</dbReference>
<proteinExistence type="predicted"/>
<evidence type="ECO:0000256" key="5">
    <source>
        <dbReference type="ARBA" id="ARBA00022737"/>
    </source>
</evidence>
<dbReference type="AlphaFoldDB" id="M7YD75"/>
<name>M7YD75_TRIUA</name>
<keyword evidence="5" id="KW-0677">Repeat</keyword>
<keyword evidence="8" id="KW-0325">Glycoprotein</keyword>
<evidence type="ECO:0000256" key="3">
    <source>
        <dbReference type="ARBA" id="ARBA00022692"/>
    </source>
</evidence>
<keyword evidence="2" id="KW-0433">Leucine-rich repeat</keyword>
<organism evidence="10">
    <name type="scientific">Triticum urartu</name>
    <name type="common">Red wild einkorn</name>
    <name type="synonym">Crithodium urartu</name>
    <dbReference type="NCBI Taxonomy" id="4572"/>
    <lineage>
        <taxon>Eukaryota</taxon>
        <taxon>Viridiplantae</taxon>
        <taxon>Streptophyta</taxon>
        <taxon>Embryophyta</taxon>
        <taxon>Tracheophyta</taxon>
        <taxon>Spermatophyta</taxon>
        <taxon>Magnoliopsida</taxon>
        <taxon>Liliopsida</taxon>
        <taxon>Poales</taxon>
        <taxon>Poaceae</taxon>
        <taxon>BOP clade</taxon>
        <taxon>Pooideae</taxon>
        <taxon>Triticodae</taxon>
        <taxon>Triticeae</taxon>
        <taxon>Triticinae</taxon>
        <taxon>Triticum</taxon>
    </lineage>
</organism>
<dbReference type="OMA" id="ENTSAMH"/>
<dbReference type="eggNOG" id="KOG0619">
    <property type="taxonomic scope" value="Eukaryota"/>
</dbReference>
<dbReference type="EMBL" id="KD292268">
    <property type="protein sequence ID" value="EMS45012.1"/>
    <property type="molecule type" value="Genomic_DNA"/>
</dbReference>
<evidence type="ECO:0000256" key="2">
    <source>
        <dbReference type="ARBA" id="ARBA00022614"/>
    </source>
</evidence>
<keyword evidence="7" id="KW-0472">Membrane</keyword>
<feature type="domain" description="Leucine-rich repeat-containing N-terminal plant-type" evidence="9">
    <location>
        <begin position="42"/>
        <end position="81"/>
    </location>
</feature>
<evidence type="ECO:0000259" key="9">
    <source>
        <dbReference type="Pfam" id="PF08263"/>
    </source>
</evidence>
<evidence type="ECO:0000256" key="4">
    <source>
        <dbReference type="ARBA" id="ARBA00022729"/>
    </source>
</evidence>
<dbReference type="Gene3D" id="3.80.10.10">
    <property type="entry name" value="Ribonuclease Inhibitor"/>
    <property type="match status" value="1"/>
</dbReference>
<evidence type="ECO:0000256" key="6">
    <source>
        <dbReference type="ARBA" id="ARBA00022989"/>
    </source>
</evidence>
<gene>
    <name evidence="10" type="ORF">TRIUR3_00389</name>
</gene>
<keyword evidence="3" id="KW-0812">Transmembrane</keyword>
<dbReference type="GO" id="GO:0016020">
    <property type="term" value="C:membrane"/>
    <property type="evidence" value="ECO:0007669"/>
    <property type="project" value="UniProtKB-SubCell"/>
</dbReference>
<evidence type="ECO:0000313" key="10">
    <source>
        <dbReference type="EMBL" id="EMS45012.1"/>
    </source>
</evidence>
<evidence type="ECO:0000256" key="8">
    <source>
        <dbReference type="ARBA" id="ARBA00023180"/>
    </source>
</evidence>
<evidence type="ECO:0000256" key="1">
    <source>
        <dbReference type="ARBA" id="ARBA00004479"/>
    </source>
</evidence>
<dbReference type="STRING" id="4572.M7YD75"/>
<protein>
    <recommendedName>
        <fullName evidence="9">Leucine-rich repeat-containing N-terminal plant-type domain-containing protein</fullName>
    </recommendedName>
</protein>